<evidence type="ECO:0000313" key="3">
    <source>
        <dbReference type="Proteomes" id="UP000055048"/>
    </source>
</evidence>
<feature type="signal peptide" evidence="1">
    <location>
        <begin position="1"/>
        <end position="31"/>
    </location>
</feature>
<sequence>MTDWKRYWCTALSKIRTVLIISCQCSRLASAGQDHFVTQPAPGHAADPCLVRGFVQHTLPWRLHLMQAHLRFLQASCFKAECVSMISFYSNIITATEEELSAATAATAAAAAAAAHDAVPATAIAASTAIAGAIVTTFITEQQSSGDLSRGDLLPLFSLEIF</sequence>
<protein>
    <submittedName>
        <fullName evidence="2">Uncharacterized protein</fullName>
    </submittedName>
</protein>
<reference evidence="2 3" key="1">
    <citation type="submission" date="2015-01" db="EMBL/GenBank/DDBJ databases">
        <title>Evolution of Trichinella species and genotypes.</title>
        <authorList>
            <person name="Korhonen P.K."/>
            <person name="Edoardo P."/>
            <person name="Giuseppe L.R."/>
            <person name="Gasser R.B."/>
        </authorList>
    </citation>
    <scope>NUCLEOTIDE SEQUENCE [LARGE SCALE GENOMIC DNA]</scope>
    <source>
        <strain evidence="2">ISS417</strain>
    </source>
</reference>
<dbReference type="EMBL" id="JYDJ01000075">
    <property type="protein sequence ID" value="KRX45475.1"/>
    <property type="molecule type" value="Genomic_DNA"/>
</dbReference>
<dbReference type="OrthoDB" id="10405009at2759"/>
<evidence type="ECO:0000313" key="2">
    <source>
        <dbReference type="EMBL" id="KRX45475.1"/>
    </source>
</evidence>
<name>A0A0V0U445_9BILA</name>
<organism evidence="2 3">
    <name type="scientific">Trichinella murrelli</name>
    <dbReference type="NCBI Taxonomy" id="144512"/>
    <lineage>
        <taxon>Eukaryota</taxon>
        <taxon>Metazoa</taxon>
        <taxon>Ecdysozoa</taxon>
        <taxon>Nematoda</taxon>
        <taxon>Enoplea</taxon>
        <taxon>Dorylaimia</taxon>
        <taxon>Trichinellida</taxon>
        <taxon>Trichinellidae</taxon>
        <taxon>Trichinella</taxon>
    </lineage>
</organism>
<feature type="chain" id="PRO_5006869680" evidence="1">
    <location>
        <begin position="32"/>
        <end position="162"/>
    </location>
</feature>
<accession>A0A0V0U445</accession>
<evidence type="ECO:0000256" key="1">
    <source>
        <dbReference type="SAM" id="SignalP"/>
    </source>
</evidence>
<keyword evidence="1" id="KW-0732">Signal</keyword>
<dbReference type="Proteomes" id="UP000055048">
    <property type="component" value="Unassembled WGS sequence"/>
</dbReference>
<comment type="caution">
    <text evidence="2">The sequence shown here is derived from an EMBL/GenBank/DDBJ whole genome shotgun (WGS) entry which is preliminary data.</text>
</comment>
<proteinExistence type="predicted"/>
<keyword evidence="3" id="KW-1185">Reference proteome</keyword>
<dbReference type="AlphaFoldDB" id="A0A0V0U445"/>
<gene>
    <name evidence="2" type="ORF">T05_4762</name>
</gene>